<dbReference type="OrthoDB" id="10358371at2759"/>
<keyword evidence="3" id="KW-1185">Reference proteome</keyword>
<comment type="caution">
    <text evidence="2">The sequence shown here is derived from an EMBL/GenBank/DDBJ whole genome shotgun (WGS) entry which is preliminary data.</text>
</comment>
<name>A0A9N9Q538_9HELO</name>
<feature type="region of interest" description="Disordered" evidence="1">
    <location>
        <begin position="323"/>
        <end position="426"/>
    </location>
</feature>
<gene>
    <name evidence="2" type="ORF">HYALB_00011695</name>
</gene>
<feature type="compositionally biased region" description="Low complexity" evidence="1">
    <location>
        <begin position="335"/>
        <end position="365"/>
    </location>
</feature>
<dbReference type="AlphaFoldDB" id="A0A9N9Q538"/>
<dbReference type="EMBL" id="CAJVRM010000123">
    <property type="protein sequence ID" value="CAG8975032.1"/>
    <property type="molecule type" value="Genomic_DNA"/>
</dbReference>
<evidence type="ECO:0000313" key="2">
    <source>
        <dbReference type="EMBL" id="CAG8975032.1"/>
    </source>
</evidence>
<accession>A0A9N9Q538</accession>
<evidence type="ECO:0000256" key="1">
    <source>
        <dbReference type="SAM" id="MobiDB-lite"/>
    </source>
</evidence>
<dbReference type="Proteomes" id="UP000701801">
    <property type="component" value="Unassembled WGS sequence"/>
</dbReference>
<proteinExistence type="predicted"/>
<protein>
    <submittedName>
        <fullName evidence="2">Uncharacterized protein</fullName>
    </submittedName>
</protein>
<feature type="compositionally biased region" description="Acidic residues" evidence="1">
    <location>
        <begin position="406"/>
        <end position="426"/>
    </location>
</feature>
<feature type="compositionally biased region" description="Basic and acidic residues" evidence="1">
    <location>
        <begin position="376"/>
        <end position="388"/>
    </location>
</feature>
<sequence length="426" mass="48626">MSSTTHPTFNNTHQAPEYFTCRSQLGARKKTTTQWLTKTHAYSHPDQVPGFRVAFFPTRNPNPSSRCFDVLQSNPQREICSEYEQNLWMGEQIRVAKEWKRHRLLDYLVSTSTSSTRSMTAFREASQEQVVTSFSFSFSFSFPISKKKCEACAHERRAKSEKTLAMLQQNCPNGWRAAPGCPRTQSKFNQRREFIHGNPDTKRLLERRARCEKNLETLAERYPNGWKVAPGCPEDRPEECTTDEPLVYSKNPFACLSLDDDVSDEEDEDEEELPTLKPMVYARNRFAVLLMDDDMSGNGQEMEEEDDDRSWVILSNGGVDVFFRTSREDNDEGSDMSSSMTSSMNSSTSPSMNSSLNSSAGSNMTEYSASEYSLPQDEHEKDDNRPDHPPTTVDALLEAILPLLENSDDYENACLEDEDEDEEEEQ</sequence>
<reference evidence="2" key="1">
    <citation type="submission" date="2021-07" db="EMBL/GenBank/DDBJ databases">
        <authorList>
            <person name="Durling M."/>
        </authorList>
    </citation>
    <scope>NUCLEOTIDE SEQUENCE</scope>
</reference>
<organism evidence="2 3">
    <name type="scientific">Hymenoscyphus albidus</name>
    <dbReference type="NCBI Taxonomy" id="595503"/>
    <lineage>
        <taxon>Eukaryota</taxon>
        <taxon>Fungi</taxon>
        <taxon>Dikarya</taxon>
        <taxon>Ascomycota</taxon>
        <taxon>Pezizomycotina</taxon>
        <taxon>Leotiomycetes</taxon>
        <taxon>Helotiales</taxon>
        <taxon>Helotiaceae</taxon>
        <taxon>Hymenoscyphus</taxon>
    </lineage>
</organism>
<evidence type="ECO:0000313" key="3">
    <source>
        <dbReference type="Proteomes" id="UP000701801"/>
    </source>
</evidence>